<accession>A0A9N9EH32</accession>
<gene>
    <name evidence="1" type="ORF">ALEPTO_LOCUS10811</name>
</gene>
<dbReference type="Proteomes" id="UP000789508">
    <property type="component" value="Unassembled WGS sequence"/>
</dbReference>
<sequence>ETYNKIKDLISQRKISRFINEATEEKLAQEQKKTKDNFKKQLIADYQDAAQDEELNQELTD</sequence>
<protein>
    <submittedName>
        <fullName evidence="1">1456_t:CDS:1</fullName>
    </submittedName>
</protein>
<proteinExistence type="predicted"/>
<name>A0A9N9EH32_9GLOM</name>
<dbReference type="AlphaFoldDB" id="A0A9N9EH32"/>
<reference evidence="1" key="1">
    <citation type="submission" date="2021-06" db="EMBL/GenBank/DDBJ databases">
        <authorList>
            <person name="Kallberg Y."/>
            <person name="Tangrot J."/>
            <person name="Rosling A."/>
        </authorList>
    </citation>
    <scope>NUCLEOTIDE SEQUENCE</scope>
    <source>
        <strain evidence="1">FL130A</strain>
    </source>
</reference>
<organism evidence="1 2">
    <name type="scientific">Ambispora leptoticha</name>
    <dbReference type="NCBI Taxonomy" id="144679"/>
    <lineage>
        <taxon>Eukaryota</taxon>
        <taxon>Fungi</taxon>
        <taxon>Fungi incertae sedis</taxon>
        <taxon>Mucoromycota</taxon>
        <taxon>Glomeromycotina</taxon>
        <taxon>Glomeromycetes</taxon>
        <taxon>Archaeosporales</taxon>
        <taxon>Ambisporaceae</taxon>
        <taxon>Ambispora</taxon>
    </lineage>
</organism>
<comment type="caution">
    <text evidence="1">The sequence shown here is derived from an EMBL/GenBank/DDBJ whole genome shotgun (WGS) entry which is preliminary data.</text>
</comment>
<evidence type="ECO:0000313" key="2">
    <source>
        <dbReference type="Proteomes" id="UP000789508"/>
    </source>
</evidence>
<feature type="non-terminal residue" evidence="1">
    <location>
        <position position="1"/>
    </location>
</feature>
<dbReference type="OrthoDB" id="2433912at2759"/>
<dbReference type="EMBL" id="CAJVPS010013833">
    <property type="protein sequence ID" value="CAG8679372.1"/>
    <property type="molecule type" value="Genomic_DNA"/>
</dbReference>
<evidence type="ECO:0000313" key="1">
    <source>
        <dbReference type="EMBL" id="CAG8679372.1"/>
    </source>
</evidence>
<keyword evidence="2" id="KW-1185">Reference proteome</keyword>